<dbReference type="Pfam" id="PF00069">
    <property type="entry name" value="Pkinase"/>
    <property type="match status" value="1"/>
</dbReference>
<organism evidence="3 4">
    <name type="scientific">Colletotrichum gloeosporioides (strain Cg-14)</name>
    <name type="common">Anthracnose fungus</name>
    <name type="synonym">Glomerella cingulata</name>
    <dbReference type="NCBI Taxonomy" id="1237896"/>
    <lineage>
        <taxon>Eukaryota</taxon>
        <taxon>Fungi</taxon>
        <taxon>Dikarya</taxon>
        <taxon>Ascomycota</taxon>
        <taxon>Pezizomycotina</taxon>
        <taxon>Sordariomycetes</taxon>
        <taxon>Hypocreomycetidae</taxon>
        <taxon>Glomerellales</taxon>
        <taxon>Glomerellaceae</taxon>
        <taxon>Colletotrichum</taxon>
        <taxon>Colletotrichum gloeosporioides species complex</taxon>
    </lineage>
</organism>
<dbReference type="PANTHER" id="PTHR24359">
    <property type="entry name" value="SERINE/THREONINE-PROTEIN KINASE SBK1"/>
    <property type="match status" value="1"/>
</dbReference>
<feature type="compositionally biased region" description="Polar residues" evidence="1">
    <location>
        <begin position="203"/>
        <end position="212"/>
    </location>
</feature>
<dbReference type="Proteomes" id="UP000015530">
    <property type="component" value="Unassembled WGS sequence"/>
</dbReference>
<comment type="caution">
    <text evidence="3">The sequence shown here is derived from an EMBL/GenBank/DDBJ whole genome shotgun (WGS) entry which is preliminary data.</text>
</comment>
<dbReference type="InterPro" id="IPR058925">
    <property type="entry name" value="zf-C2H2_AcuF"/>
</dbReference>
<sequence>MSAWKHQRSYEKSEISTSTSASTNRRYPLNLPPPPTIATASDDFTCPYCHLVLKSKVFKEKGKAWRKHVTLDLEPYICIFSNCKSQLEIYPTKVEWLSHMKTSHRTRWQCFAVQAGHEPFISETAEEFESHMITAHSGDFRTDELSLITEISHQPISPTIECCPFCVNYPTKSLDLEEHVVQHLQDFALHSIEVPTSLLPIQPRNQDSLTFSTDDDDGLDSKAPTRSTIKKSRLTWKYPLVFDDRDRSSEKPPSPDYKKISSFGQLINDDCCYNHNGDEFLPNDRFLRSVNRSCVVEILRAANLDTEPGLIDFVMNDATRLFLILVSMSRNNDEKVSILRTLKYHLFTDNSLPISFRVTQDAAGRNTIWNWHPATPAGRFGPQDPLRVAGWGHNEKTLFNVYQWRFMAPTFGIGQPFRFEFQNDTVLPYTTFHRRAESIGFFGEVSKVNIHPAHIEGPNIARNKDGSIPVALKKANDDPELRKFFDKEANNLQKLRDYKSKHLIKPIAAYEHQGDRCLLLPWAEGGNLAQYWSRNPGNSLTNNELVWLFGQFAGLFGAIEELHRSNCRHGDLKPENILLFIDVHNNKTLQIADLGLTTFHELDAATNIRKSMDILTVTPPGTSRYMPPEMDIDRDKNLPAHPTRSRAYDIWSMGCVVLELLIWLAYGFDIMMKFRNETAYFWERVVGEEKKYQVQSDVQRHMKALSANWQVQSACGELLKLVQTRLLVVNVSENWLISSPDFRETASAAHREMRRIQREYCPVCTDDGLAPGHDDEHNGSKPSLPSHDNSLNTYAGLGRLDRQALEELELRFEQSVVESDYFGVDTQINKTSGLIR</sequence>
<dbReference type="AlphaFoldDB" id="T0L3D1"/>
<dbReference type="PROSITE" id="PS50011">
    <property type="entry name" value="PROTEIN_KINASE_DOM"/>
    <property type="match status" value="1"/>
</dbReference>
<dbReference type="Gene3D" id="1.10.510.10">
    <property type="entry name" value="Transferase(Phosphotransferase) domain 1"/>
    <property type="match status" value="1"/>
</dbReference>
<dbReference type="GO" id="GO:0004674">
    <property type="term" value="F:protein serine/threonine kinase activity"/>
    <property type="evidence" value="ECO:0007669"/>
    <property type="project" value="TreeGrafter"/>
</dbReference>
<dbReference type="OMA" id="AGRNTIW"/>
<reference evidence="4" key="1">
    <citation type="journal article" date="2013" name="Mol. Plant Microbe Interact.">
        <title>Global aspects of pacC regulation of pathogenicity genes in Colletotrichum gloeosporioides as revealed by transcriptome analysis.</title>
        <authorList>
            <person name="Alkan N."/>
            <person name="Meng X."/>
            <person name="Friedlander G."/>
            <person name="Reuveni E."/>
            <person name="Sukno S."/>
            <person name="Sherman A."/>
            <person name="Thon M."/>
            <person name="Fluhr R."/>
            <person name="Prusky D."/>
        </authorList>
    </citation>
    <scope>NUCLEOTIDE SEQUENCE [LARGE SCALE GENOMIC DNA]</scope>
    <source>
        <strain evidence="4">Cg-14</strain>
    </source>
</reference>
<dbReference type="InterPro" id="IPR008271">
    <property type="entry name" value="Ser/Thr_kinase_AS"/>
</dbReference>
<dbReference type="OrthoDB" id="5125733at2759"/>
<dbReference type="InterPro" id="IPR000719">
    <property type="entry name" value="Prot_kinase_dom"/>
</dbReference>
<dbReference type="HOGENOM" id="CLU_339792_0_0_1"/>
<evidence type="ECO:0000313" key="4">
    <source>
        <dbReference type="Proteomes" id="UP000015530"/>
    </source>
</evidence>
<protein>
    <recommendedName>
        <fullName evidence="2">Protein kinase domain-containing protein</fullName>
    </recommendedName>
</protein>
<dbReference type="CDD" id="cd00180">
    <property type="entry name" value="PKc"/>
    <property type="match status" value="1"/>
</dbReference>
<dbReference type="PROSITE" id="PS00108">
    <property type="entry name" value="PROTEIN_KINASE_ST"/>
    <property type="match status" value="1"/>
</dbReference>
<dbReference type="PANTHER" id="PTHR24359:SF1">
    <property type="entry name" value="INHIBITOR OF NUCLEAR FACTOR KAPPA-B KINASE EPSILON SUBUNIT HOMOLOG 1-RELATED"/>
    <property type="match status" value="1"/>
</dbReference>
<dbReference type="GO" id="GO:0005524">
    <property type="term" value="F:ATP binding"/>
    <property type="evidence" value="ECO:0007669"/>
    <property type="project" value="InterPro"/>
</dbReference>
<feature type="domain" description="Protein kinase" evidence="2">
    <location>
        <begin position="431"/>
        <end position="753"/>
    </location>
</feature>
<dbReference type="SMART" id="SM00220">
    <property type="entry name" value="S_TKc"/>
    <property type="match status" value="1"/>
</dbReference>
<dbReference type="EMBL" id="AMYD01000092">
    <property type="protein sequence ID" value="EQB59298.1"/>
    <property type="molecule type" value="Genomic_DNA"/>
</dbReference>
<gene>
    <name evidence="3" type="ORF">CGLO_00339</name>
</gene>
<feature type="region of interest" description="Disordered" evidence="1">
    <location>
        <begin position="203"/>
        <end position="225"/>
    </location>
</feature>
<proteinExistence type="predicted"/>
<dbReference type="InterPro" id="IPR011009">
    <property type="entry name" value="Kinase-like_dom_sf"/>
</dbReference>
<dbReference type="SUPFAM" id="SSF56112">
    <property type="entry name" value="Protein kinase-like (PK-like)"/>
    <property type="match status" value="1"/>
</dbReference>
<dbReference type="STRING" id="1237896.T0L3D1"/>
<dbReference type="Pfam" id="PF26082">
    <property type="entry name" value="zf-C2H2_AcuF"/>
    <property type="match status" value="1"/>
</dbReference>
<accession>T0L3D1</accession>
<evidence type="ECO:0000259" key="2">
    <source>
        <dbReference type="PROSITE" id="PS50011"/>
    </source>
</evidence>
<evidence type="ECO:0000256" key="1">
    <source>
        <dbReference type="SAM" id="MobiDB-lite"/>
    </source>
</evidence>
<evidence type="ECO:0000313" key="3">
    <source>
        <dbReference type="EMBL" id="EQB59298.1"/>
    </source>
</evidence>
<name>T0L3D1_COLGC</name>